<dbReference type="PANTHER" id="PTHR43157:SF61">
    <property type="entry name" value="DEHYDROGENASE_REDUCTASE FAMILY PROTEIN, PUTATIVE (AFU_ORTHOLOGUE AFUA_3G01250)-RELATED"/>
    <property type="match status" value="1"/>
</dbReference>
<comment type="caution">
    <text evidence="2">The sequence shown here is derived from an EMBL/GenBank/DDBJ whole genome shotgun (WGS) entry which is preliminary data.</text>
</comment>
<dbReference type="SUPFAM" id="SSF51735">
    <property type="entry name" value="NAD(P)-binding Rossmann-fold domains"/>
    <property type="match status" value="1"/>
</dbReference>
<evidence type="ECO:0000313" key="3">
    <source>
        <dbReference type="Proteomes" id="UP001175001"/>
    </source>
</evidence>
<dbReference type="AlphaFoldDB" id="A0AA40CMW0"/>
<dbReference type="PANTHER" id="PTHR43157">
    <property type="entry name" value="PHOSPHATIDYLINOSITOL-GLYCAN BIOSYNTHESIS CLASS F PROTEIN-RELATED"/>
    <property type="match status" value="1"/>
</dbReference>
<sequence length="330" mass="35914">MAIIPGFVYDQYRRLPVVPKDCTGQTIIVTGSNTGIGFDAAKHFVELNAARVIIAVRSLAKGTAAKDAIDAAFPSRAGVAQVWELDLASNASVRAFAKRATDELDRIDVVLENAGVAMAEWTEAEGTETTVQVNVIGTFLLAMLLLPKLKSVAKEFGITPHLTVVSSSTHFDAKFVEGQQDDVFAALAENNPEYMKERYPVSKLIEIYAGRELASLLPVEKTGVIINLLCPGLCWSELTRNCTWGVWLQIFTLRLLLARSQEVGSRTLLHAAVAGPDSHGQVCSDCEIREDKTAEFVKSEEGQRTQKKVWNQLVAKLNAIEPGCVSKALA</sequence>
<gene>
    <name evidence="2" type="primary">sol3_4</name>
    <name evidence="2" type="ORF">DIS24_g8629</name>
</gene>
<dbReference type="InterPro" id="IPR002347">
    <property type="entry name" value="SDR_fam"/>
</dbReference>
<name>A0AA40CMW0_9PEZI</name>
<dbReference type="Pfam" id="PF00106">
    <property type="entry name" value="adh_short"/>
    <property type="match status" value="1"/>
</dbReference>
<dbReference type="PRINTS" id="PR00081">
    <property type="entry name" value="GDHRDH"/>
</dbReference>
<accession>A0AA40CMW0</accession>
<keyword evidence="1" id="KW-0560">Oxidoreductase</keyword>
<dbReference type="InterPro" id="IPR036291">
    <property type="entry name" value="NAD(P)-bd_dom_sf"/>
</dbReference>
<dbReference type="Gene3D" id="3.40.50.720">
    <property type="entry name" value="NAD(P)-binding Rossmann-like Domain"/>
    <property type="match status" value="1"/>
</dbReference>
<organism evidence="2 3">
    <name type="scientific">Lasiodiplodia hormozganensis</name>
    <dbReference type="NCBI Taxonomy" id="869390"/>
    <lineage>
        <taxon>Eukaryota</taxon>
        <taxon>Fungi</taxon>
        <taxon>Dikarya</taxon>
        <taxon>Ascomycota</taxon>
        <taxon>Pezizomycotina</taxon>
        <taxon>Dothideomycetes</taxon>
        <taxon>Dothideomycetes incertae sedis</taxon>
        <taxon>Botryosphaeriales</taxon>
        <taxon>Botryosphaeriaceae</taxon>
        <taxon>Lasiodiplodia</taxon>
    </lineage>
</organism>
<evidence type="ECO:0000313" key="2">
    <source>
        <dbReference type="EMBL" id="KAK0642844.1"/>
    </source>
</evidence>
<dbReference type="GO" id="GO:0016491">
    <property type="term" value="F:oxidoreductase activity"/>
    <property type="evidence" value="ECO:0007669"/>
    <property type="project" value="UniProtKB-KW"/>
</dbReference>
<reference evidence="2" key="1">
    <citation type="submission" date="2023-06" db="EMBL/GenBank/DDBJ databases">
        <title>Multi-omics analyses reveal the molecular pathogenesis toolkit of Lasiodiplodia hormozganensis, a cross-kingdom pathogen.</title>
        <authorList>
            <person name="Felix C."/>
            <person name="Meneses R."/>
            <person name="Goncalves M.F.M."/>
            <person name="Tilleman L."/>
            <person name="Duarte A.S."/>
            <person name="Jorrin-Novo J.V."/>
            <person name="Van De Peer Y."/>
            <person name="Deforce D."/>
            <person name="Van Nieuwerburgh F."/>
            <person name="Esteves A.C."/>
            <person name="Alves A."/>
        </authorList>
    </citation>
    <scope>NUCLEOTIDE SEQUENCE</scope>
    <source>
        <strain evidence="2">CBS 339.90</strain>
    </source>
</reference>
<proteinExistence type="predicted"/>
<dbReference type="EMBL" id="JAUJDW010000066">
    <property type="protein sequence ID" value="KAK0642844.1"/>
    <property type="molecule type" value="Genomic_DNA"/>
</dbReference>
<evidence type="ECO:0000256" key="1">
    <source>
        <dbReference type="ARBA" id="ARBA00023002"/>
    </source>
</evidence>
<dbReference type="Proteomes" id="UP001175001">
    <property type="component" value="Unassembled WGS sequence"/>
</dbReference>
<protein>
    <submittedName>
        <fullName evidence="2">Short chain dehydrogenase sol3</fullName>
    </submittedName>
</protein>
<keyword evidence="3" id="KW-1185">Reference proteome</keyword>